<sequence>MILIAKPQLKVLNKNKLHVSRRPGCTAWLLLGLSAIIFIGIFSHLTSNIYFLIILLLGEIMFGLDSFGEWEDLILYKQENKAVVEKAVWSDRLCSGNSAEISLMRLTDIRYVGVSTEMGLFILHRSGQTITLSMRGLTREEIQSLRKEINYFLNMSRLENLDFSLIDPSDRLLLPSDSEEYLQKLPRTCPLIPNELTVSDNILGNSKACYRMQQNLSYPTLMCGVRLNSYQSASLRRGPYTENSRRLDYIKYTRNICAVPNLIKVNKEHN</sequence>
<dbReference type="Proteomes" id="UP001497644">
    <property type="component" value="Chromosome 11"/>
</dbReference>
<keyword evidence="1" id="KW-1133">Transmembrane helix</keyword>
<protein>
    <submittedName>
        <fullName evidence="2">Uncharacterized protein</fullName>
    </submittedName>
</protein>
<accession>A0AAV2NA63</accession>
<dbReference type="AlphaFoldDB" id="A0AAV2NA63"/>
<dbReference type="EMBL" id="OZ034834">
    <property type="protein sequence ID" value="CAL1676060.1"/>
    <property type="molecule type" value="Genomic_DNA"/>
</dbReference>
<name>A0AAV2NA63_9HYME</name>
<evidence type="ECO:0000313" key="2">
    <source>
        <dbReference type="EMBL" id="CAL1676060.1"/>
    </source>
</evidence>
<feature type="transmembrane region" description="Helical" evidence="1">
    <location>
        <begin position="25"/>
        <end position="43"/>
    </location>
</feature>
<proteinExistence type="predicted"/>
<organism evidence="2 3">
    <name type="scientific">Lasius platythorax</name>
    <dbReference type="NCBI Taxonomy" id="488582"/>
    <lineage>
        <taxon>Eukaryota</taxon>
        <taxon>Metazoa</taxon>
        <taxon>Ecdysozoa</taxon>
        <taxon>Arthropoda</taxon>
        <taxon>Hexapoda</taxon>
        <taxon>Insecta</taxon>
        <taxon>Pterygota</taxon>
        <taxon>Neoptera</taxon>
        <taxon>Endopterygota</taxon>
        <taxon>Hymenoptera</taxon>
        <taxon>Apocrita</taxon>
        <taxon>Aculeata</taxon>
        <taxon>Formicoidea</taxon>
        <taxon>Formicidae</taxon>
        <taxon>Formicinae</taxon>
        <taxon>Lasius</taxon>
        <taxon>Lasius</taxon>
    </lineage>
</organism>
<evidence type="ECO:0000256" key="1">
    <source>
        <dbReference type="SAM" id="Phobius"/>
    </source>
</evidence>
<evidence type="ECO:0000313" key="3">
    <source>
        <dbReference type="Proteomes" id="UP001497644"/>
    </source>
</evidence>
<keyword evidence="1" id="KW-0472">Membrane</keyword>
<keyword evidence="3" id="KW-1185">Reference proteome</keyword>
<keyword evidence="1" id="KW-0812">Transmembrane</keyword>
<gene>
    <name evidence="2" type="ORF">LPLAT_LOCUS2310</name>
</gene>
<reference evidence="2" key="1">
    <citation type="submission" date="2024-04" db="EMBL/GenBank/DDBJ databases">
        <authorList>
            <consortium name="Molecular Ecology Group"/>
        </authorList>
    </citation>
    <scope>NUCLEOTIDE SEQUENCE</scope>
</reference>